<dbReference type="STRING" id="1993.SAMN04489713_112144"/>
<dbReference type="RefSeq" id="WP_075023055.1">
    <property type="nucleotide sequence ID" value="NZ_FOVH01000012.1"/>
</dbReference>
<dbReference type="EMBL" id="FOVH01000012">
    <property type="protein sequence ID" value="SFP20764.1"/>
    <property type="molecule type" value="Genomic_DNA"/>
</dbReference>
<dbReference type="Pfam" id="PF00378">
    <property type="entry name" value="ECH_1"/>
    <property type="match status" value="1"/>
</dbReference>
<dbReference type="AlphaFoldDB" id="A0A1I5NG68"/>
<accession>A0A1I5NG68</accession>
<keyword evidence="2" id="KW-0443">Lipid metabolism</keyword>
<evidence type="ECO:0000256" key="2">
    <source>
        <dbReference type="ARBA" id="ARBA00023098"/>
    </source>
</evidence>
<dbReference type="InParanoid" id="A0A1I5NG68"/>
<evidence type="ECO:0000313" key="5">
    <source>
        <dbReference type="Proteomes" id="UP000183413"/>
    </source>
</evidence>
<sequence length="349" mass="36250">MGGPPRLSLAEFADGAADGPLMDGHGSVLAPLMAVDLGGAADPATLRAATRRARDGDRVLIGLLPGGGASTGLSRALDLTLAPPGAATGREIVVVDDPEAALGELHRAVTGNPLASLVLRDVLRTTESMPVPAALDVESYAYSTLLGGPEFVRWLKQRGPRPLPPVVEDPVLVVRDDPEPGTLRVTLNRPERRNAYGRQLRDALVDALQVALLDSDIGHVVLDAEGPAFCSGGDLDEFGTAPDLATAHLVRTRAGAGRLVHRLAGRTSARLHGACVGAGIEIPAFAGTVTARPGTTFRLPEVSMGLIPGAGGTVSIPRRIGRWRTLHLALTGAPIDVDTAHSWGLVDHN</sequence>
<dbReference type="PANTHER" id="PTHR11941">
    <property type="entry name" value="ENOYL-COA HYDRATASE-RELATED"/>
    <property type="match status" value="1"/>
</dbReference>
<reference evidence="4 5" key="1">
    <citation type="submission" date="2016-10" db="EMBL/GenBank/DDBJ databases">
        <authorList>
            <person name="de Groot N.N."/>
        </authorList>
    </citation>
    <scope>NUCLEOTIDE SEQUENCE [LARGE SCALE GENOMIC DNA]</scope>
    <source>
        <strain evidence="4 5">DSM 43067</strain>
    </source>
</reference>
<organism evidence="4 5">
    <name type="scientific">Actinomadura madurae</name>
    <dbReference type="NCBI Taxonomy" id="1993"/>
    <lineage>
        <taxon>Bacteria</taxon>
        <taxon>Bacillati</taxon>
        <taxon>Actinomycetota</taxon>
        <taxon>Actinomycetes</taxon>
        <taxon>Streptosporangiales</taxon>
        <taxon>Thermomonosporaceae</taxon>
        <taxon>Actinomadura</taxon>
    </lineage>
</organism>
<gene>
    <name evidence="4" type="ORF">SAMN04489713_112144</name>
</gene>
<dbReference type="CDD" id="cd06558">
    <property type="entry name" value="crotonase-like"/>
    <property type="match status" value="1"/>
</dbReference>
<evidence type="ECO:0000256" key="1">
    <source>
        <dbReference type="ARBA" id="ARBA00005254"/>
    </source>
</evidence>
<dbReference type="Gene3D" id="3.90.226.10">
    <property type="entry name" value="2-enoyl-CoA Hydratase, Chain A, domain 1"/>
    <property type="match status" value="1"/>
</dbReference>
<protein>
    <submittedName>
        <fullName evidence="4">Enoyl-CoA hydratase/isomerase</fullName>
    </submittedName>
</protein>
<dbReference type="PANTHER" id="PTHR11941:SF169">
    <property type="entry name" value="(7AS)-7A-METHYL-1,5-DIOXO-2,3,5,6,7,7A-HEXAHYDRO-1H-INDENE-CARBOXYL-COA HYDROLASE"/>
    <property type="match status" value="1"/>
</dbReference>
<comment type="similarity">
    <text evidence="1">Belongs to the enoyl-CoA hydratase/isomerase family.</text>
</comment>
<dbReference type="GO" id="GO:0016829">
    <property type="term" value="F:lyase activity"/>
    <property type="evidence" value="ECO:0007669"/>
    <property type="project" value="UniProtKB-KW"/>
</dbReference>
<dbReference type="Proteomes" id="UP000183413">
    <property type="component" value="Unassembled WGS sequence"/>
</dbReference>
<dbReference type="GO" id="GO:0016853">
    <property type="term" value="F:isomerase activity"/>
    <property type="evidence" value="ECO:0007669"/>
    <property type="project" value="UniProtKB-KW"/>
</dbReference>
<keyword evidence="5" id="KW-1185">Reference proteome</keyword>
<proteinExistence type="inferred from homology"/>
<evidence type="ECO:0000313" key="4">
    <source>
        <dbReference type="EMBL" id="SFP20764.1"/>
    </source>
</evidence>
<keyword evidence="4" id="KW-0413">Isomerase</keyword>
<dbReference type="InterPro" id="IPR001753">
    <property type="entry name" value="Enoyl-CoA_hydra/iso"/>
</dbReference>
<dbReference type="GO" id="GO:0006635">
    <property type="term" value="P:fatty acid beta-oxidation"/>
    <property type="evidence" value="ECO:0007669"/>
    <property type="project" value="TreeGrafter"/>
</dbReference>
<dbReference type="InterPro" id="IPR029045">
    <property type="entry name" value="ClpP/crotonase-like_dom_sf"/>
</dbReference>
<dbReference type="eggNOG" id="COG1024">
    <property type="taxonomic scope" value="Bacteria"/>
</dbReference>
<name>A0A1I5NG68_9ACTN</name>
<dbReference type="SUPFAM" id="SSF52096">
    <property type="entry name" value="ClpP/crotonase"/>
    <property type="match status" value="2"/>
</dbReference>
<evidence type="ECO:0000256" key="3">
    <source>
        <dbReference type="ARBA" id="ARBA00023239"/>
    </source>
</evidence>
<keyword evidence="3" id="KW-0456">Lyase</keyword>